<keyword evidence="9" id="KW-1185">Reference proteome</keyword>
<organism evidence="8 9">
    <name type="scientific">Carex littledalei</name>
    <dbReference type="NCBI Taxonomy" id="544730"/>
    <lineage>
        <taxon>Eukaryota</taxon>
        <taxon>Viridiplantae</taxon>
        <taxon>Streptophyta</taxon>
        <taxon>Embryophyta</taxon>
        <taxon>Tracheophyta</taxon>
        <taxon>Spermatophyta</taxon>
        <taxon>Magnoliopsida</taxon>
        <taxon>Liliopsida</taxon>
        <taxon>Poales</taxon>
        <taxon>Cyperaceae</taxon>
        <taxon>Cyperoideae</taxon>
        <taxon>Cariceae</taxon>
        <taxon>Carex</taxon>
        <taxon>Carex subgen. Euthyceras</taxon>
    </lineage>
</organism>
<dbReference type="GO" id="GO:0006644">
    <property type="term" value="P:phospholipid metabolic process"/>
    <property type="evidence" value="ECO:0007669"/>
    <property type="project" value="TreeGrafter"/>
</dbReference>
<evidence type="ECO:0000256" key="4">
    <source>
        <dbReference type="ARBA" id="ARBA00023098"/>
    </source>
</evidence>
<accession>A0A833RDD8</accession>
<proteinExistence type="predicted"/>
<keyword evidence="1 8" id="KW-0808">Transferase</keyword>
<reference evidence="8" key="1">
    <citation type="submission" date="2020-01" db="EMBL/GenBank/DDBJ databases">
        <title>Genome sequence of Kobresia littledalei, the first chromosome-level genome in the family Cyperaceae.</title>
        <authorList>
            <person name="Qu G."/>
        </authorList>
    </citation>
    <scope>NUCLEOTIDE SEQUENCE</scope>
    <source>
        <strain evidence="8">C.B.Clarke</strain>
        <tissue evidence="8">Leaf</tissue>
    </source>
</reference>
<feature type="transmembrane region" description="Helical" evidence="7">
    <location>
        <begin position="82"/>
        <end position="103"/>
    </location>
</feature>
<keyword evidence="5 7" id="KW-0472">Membrane</keyword>
<keyword evidence="3 7" id="KW-1133">Transmembrane helix</keyword>
<gene>
    <name evidence="8" type="ORF">FCM35_KLT02495</name>
</gene>
<dbReference type="PANTHER" id="PTHR23063">
    <property type="entry name" value="PHOSPHOLIPID ACYLTRANSFERASE"/>
    <property type="match status" value="1"/>
</dbReference>
<dbReference type="GO" id="GO:0005783">
    <property type="term" value="C:endoplasmic reticulum"/>
    <property type="evidence" value="ECO:0007669"/>
    <property type="project" value="TreeGrafter"/>
</dbReference>
<dbReference type="OrthoDB" id="272512at2759"/>
<keyword evidence="6 8" id="KW-0012">Acyltransferase</keyword>
<evidence type="ECO:0000256" key="2">
    <source>
        <dbReference type="ARBA" id="ARBA00022692"/>
    </source>
</evidence>
<evidence type="ECO:0000256" key="7">
    <source>
        <dbReference type="SAM" id="Phobius"/>
    </source>
</evidence>
<protein>
    <submittedName>
        <fullName evidence="8">Lysophospholipid acyltransferase LPEAT1 isoform X1</fullName>
    </submittedName>
</protein>
<evidence type="ECO:0000256" key="1">
    <source>
        <dbReference type="ARBA" id="ARBA00022679"/>
    </source>
</evidence>
<keyword evidence="2 7" id="KW-0812">Transmembrane</keyword>
<evidence type="ECO:0000313" key="8">
    <source>
        <dbReference type="EMBL" id="KAF3332918.1"/>
    </source>
</evidence>
<feature type="transmembrane region" description="Helical" evidence="7">
    <location>
        <begin position="21"/>
        <end position="43"/>
    </location>
</feature>
<evidence type="ECO:0000256" key="5">
    <source>
        <dbReference type="ARBA" id="ARBA00023136"/>
    </source>
</evidence>
<dbReference type="GO" id="GO:0071618">
    <property type="term" value="F:lysophosphatidylethanolamine acyltransferase activity"/>
    <property type="evidence" value="ECO:0007669"/>
    <property type="project" value="TreeGrafter"/>
</dbReference>
<dbReference type="PANTHER" id="PTHR23063:SF54">
    <property type="entry name" value="LYSOPHOSPHOLIPID ACYLTRANSFERASE LPEAT1"/>
    <property type="match status" value="1"/>
</dbReference>
<evidence type="ECO:0000313" key="9">
    <source>
        <dbReference type="Proteomes" id="UP000623129"/>
    </source>
</evidence>
<evidence type="ECO:0000256" key="3">
    <source>
        <dbReference type="ARBA" id="ARBA00022989"/>
    </source>
</evidence>
<comment type="caution">
    <text evidence="8">The sequence shown here is derived from an EMBL/GenBank/DDBJ whole genome shotgun (WGS) entry which is preliminary data.</text>
</comment>
<name>A0A833RDD8_9POAL</name>
<keyword evidence="4" id="KW-0443">Lipid metabolism</keyword>
<evidence type="ECO:0000256" key="6">
    <source>
        <dbReference type="ARBA" id="ARBA00023315"/>
    </source>
</evidence>
<sequence length="228" mass="27049">MEDQTLTKQERNYAPFIRRDVYSQGEIPFSEIALLAIALFTLVPIRLTIGVWLIAVYYTVCWFCTLFWDLDRYFLVSWRREVVVRVGRFLSRVMLFVLGFYWINEYYPILEEIKEENRGYHEELERLGAIVSNHVSYIDVLYHMSDSFPSFVAKCFPVPHAILVLCQFINYMDVIKLPVYYPSEDEKRDPHLYANNVRKLIARERVGSPKSEITLQCLEEVIVFRHAL</sequence>
<dbReference type="Proteomes" id="UP000623129">
    <property type="component" value="Unassembled WGS sequence"/>
</dbReference>
<dbReference type="EMBL" id="SWLB01000011">
    <property type="protein sequence ID" value="KAF3332918.1"/>
    <property type="molecule type" value="Genomic_DNA"/>
</dbReference>
<dbReference type="AlphaFoldDB" id="A0A833RDD8"/>
<feature type="transmembrane region" description="Helical" evidence="7">
    <location>
        <begin position="49"/>
        <end position="70"/>
    </location>
</feature>